<evidence type="ECO:0000313" key="3">
    <source>
        <dbReference type="Proteomes" id="UP001358586"/>
    </source>
</evidence>
<accession>A0ABR0N345</accession>
<feature type="region of interest" description="Disordered" evidence="1">
    <location>
        <begin position="1"/>
        <end position="38"/>
    </location>
</feature>
<feature type="region of interest" description="Disordered" evidence="1">
    <location>
        <begin position="132"/>
        <end position="172"/>
    </location>
</feature>
<evidence type="ECO:0000256" key="1">
    <source>
        <dbReference type="SAM" id="MobiDB-lite"/>
    </source>
</evidence>
<feature type="region of interest" description="Disordered" evidence="1">
    <location>
        <begin position="81"/>
        <end position="101"/>
    </location>
</feature>
<feature type="compositionally biased region" description="Pro residues" evidence="1">
    <location>
        <begin position="140"/>
        <end position="155"/>
    </location>
</feature>
<organism evidence="2 3">
    <name type="scientific">Gossypium arboreum</name>
    <name type="common">Tree cotton</name>
    <name type="synonym">Gossypium nanking</name>
    <dbReference type="NCBI Taxonomy" id="29729"/>
    <lineage>
        <taxon>Eukaryota</taxon>
        <taxon>Viridiplantae</taxon>
        <taxon>Streptophyta</taxon>
        <taxon>Embryophyta</taxon>
        <taxon>Tracheophyta</taxon>
        <taxon>Spermatophyta</taxon>
        <taxon>Magnoliopsida</taxon>
        <taxon>eudicotyledons</taxon>
        <taxon>Gunneridae</taxon>
        <taxon>Pentapetalae</taxon>
        <taxon>rosids</taxon>
        <taxon>malvids</taxon>
        <taxon>Malvales</taxon>
        <taxon>Malvaceae</taxon>
        <taxon>Malvoideae</taxon>
        <taxon>Gossypium</taxon>
    </lineage>
</organism>
<reference evidence="2 3" key="1">
    <citation type="submission" date="2023-03" db="EMBL/GenBank/DDBJ databases">
        <title>WGS of Gossypium arboreum.</title>
        <authorList>
            <person name="Yu D."/>
        </authorList>
    </citation>
    <scope>NUCLEOTIDE SEQUENCE [LARGE SCALE GENOMIC DNA]</scope>
    <source>
        <tissue evidence="2">Leaf</tissue>
    </source>
</reference>
<evidence type="ECO:0000313" key="2">
    <source>
        <dbReference type="EMBL" id="KAK5784723.1"/>
    </source>
</evidence>
<dbReference type="EMBL" id="JARKNE010000011">
    <property type="protein sequence ID" value="KAK5784723.1"/>
    <property type="molecule type" value="Genomic_DNA"/>
</dbReference>
<dbReference type="Proteomes" id="UP001358586">
    <property type="component" value="Chromosome 11"/>
</dbReference>
<name>A0ABR0N345_GOSAR</name>
<comment type="caution">
    <text evidence="2">The sequence shown here is derived from an EMBL/GenBank/DDBJ whole genome shotgun (WGS) entry which is preliminary data.</text>
</comment>
<protein>
    <submittedName>
        <fullName evidence="2">Uncharacterized protein</fullName>
    </submittedName>
</protein>
<sequence>MDDDVGSLAKPTQSPGPSTAPTQPPGPTFQPTTPISQSFQIMPGAYPSPYMYPNPFMLSFPSPMTGWNAWPGLSPFLITPSQPPINRPSSHEGSQKVPSRSSFFYHSPSPYGIQTPPPWVMQTLSHSLFYQCGSSSQHPQPDPLPEEPQSPPEQPQPSSKAELMRNPTRNYRRPPCGTNFDLYYCSKRASTWEFVSIILLTVHPS</sequence>
<keyword evidence="3" id="KW-1185">Reference proteome</keyword>
<proteinExistence type="predicted"/>
<gene>
    <name evidence="2" type="ORF">PVK06_039250</name>
</gene>